<dbReference type="InterPro" id="IPR007219">
    <property type="entry name" value="XnlR_reg_dom"/>
</dbReference>
<dbReference type="PANTHER" id="PTHR47338:SF23">
    <property type="entry name" value="ZN(II)2CYS6 TRANSCRIPTION FACTOR (EUROFUNG)"/>
    <property type="match status" value="1"/>
</dbReference>
<dbReference type="InterPro" id="IPR050815">
    <property type="entry name" value="TF_fung"/>
</dbReference>
<dbReference type="GO" id="GO:0000981">
    <property type="term" value="F:DNA-binding transcription factor activity, RNA polymerase II-specific"/>
    <property type="evidence" value="ECO:0007669"/>
    <property type="project" value="InterPro"/>
</dbReference>
<dbReference type="CDD" id="cd12148">
    <property type="entry name" value="fungal_TF_MHR"/>
    <property type="match status" value="1"/>
</dbReference>
<evidence type="ECO:0000256" key="3">
    <source>
        <dbReference type="ARBA" id="ARBA00023015"/>
    </source>
</evidence>
<evidence type="ECO:0000256" key="4">
    <source>
        <dbReference type="ARBA" id="ARBA00023163"/>
    </source>
</evidence>
<feature type="compositionally biased region" description="Polar residues" evidence="6">
    <location>
        <begin position="71"/>
        <end position="80"/>
    </location>
</feature>
<proteinExistence type="predicted"/>
<feature type="compositionally biased region" description="Basic and acidic residues" evidence="6">
    <location>
        <begin position="50"/>
        <end position="61"/>
    </location>
</feature>
<dbReference type="AlphaFoldDB" id="I8AC59"/>
<dbReference type="PANTHER" id="PTHR47338">
    <property type="entry name" value="ZN(II)2CYS6 TRANSCRIPTION FACTOR (EUROFUNG)-RELATED"/>
    <property type="match status" value="1"/>
</dbReference>
<evidence type="ECO:0000259" key="7">
    <source>
        <dbReference type="Pfam" id="PF04082"/>
    </source>
</evidence>
<organism evidence="8 9">
    <name type="scientific">Aspergillus oryzae (strain 3.042)</name>
    <name type="common">Yellow koji mold</name>
    <dbReference type="NCBI Taxonomy" id="1160506"/>
    <lineage>
        <taxon>Eukaryota</taxon>
        <taxon>Fungi</taxon>
        <taxon>Dikarya</taxon>
        <taxon>Ascomycota</taxon>
        <taxon>Pezizomycotina</taxon>
        <taxon>Eurotiomycetes</taxon>
        <taxon>Eurotiomycetidae</taxon>
        <taxon>Eurotiales</taxon>
        <taxon>Aspergillaceae</taxon>
        <taxon>Aspergillus</taxon>
        <taxon>Aspergillus subgen. Circumdati</taxon>
    </lineage>
</organism>
<dbReference type="Pfam" id="PF04082">
    <property type="entry name" value="Fungal_trans"/>
    <property type="match status" value="1"/>
</dbReference>
<evidence type="ECO:0000256" key="5">
    <source>
        <dbReference type="ARBA" id="ARBA00023242"/>
    </source>
</evidence>
<feature type="compositionally biased region" description="Low complexity" evidence="6">
    <location>
        <begin position="11"/>
        <end position="21"/>
    </location>
</feature>
<feature type="domain" description="Xylanolytic transcriptional activator regulatory" evidence="7">
    <location>
        <begin position="96"/>
        <end position="283"/>
    </location>
</feature>
<evidence type="ECO:0000313" key="9">
    <source>
        <dbReference type="Proteomes" id="UP000002812"/>
    </source>
</evidence>
<protein>
    <recommendedName>
        <fullName evidence="7">Xylanolytic transcriptional activator regulatory domain-containing protein</fullName>
    </recommendedName>
</protein>
<sequence length="464" mass="52809">MRSKGNGRSAQDQPPQQQQDQDTSKPEDDIPACQSCRKKKARYTEGPSIESEHNGDGDCRSPKRRKVDLMSTPQQPSRNATDFDILNSDLVHPLVEFYFTNIHHWIPILHVRRFREQIQFYKGRQKATYILHAIVALCSRFSDDSRLGSDAEKAELAEKCRQKVILSSMESFSVENLQALVIIAFDTIGRGRGPSSWSIVGGMARTVEQLQLSVEEEHLSSHSQSGETLIRRMAFLKPSTSWREAEERRRVFWTVFLMDRFCSVSTDVKRRLPCEGALWEQETEVRPPYFGISDARAASPHRPLLTESRMEQDCIGGFAYCIEATESLALVTNFFLHHALDIRDADKAQLWLMRFKELDLRMVQWKLFLPPKWRDASVLNADGIMDPNLTLAHTTHNTAVILLHQGIAYPAIALAVLPGQAAFNIIGRNMSRSCFGDQHDWSAVPALLFHPHQSPILLLPVYCR</sequence>
<dbReference type="Proteomes" id="UP000002812">
    <property type="component" value="Unassembled WGS sequence"/>
</dbReference>
<dbReference type="GO" id="GO:0003677">
    <property type="term" value="F:DNA binding"/>
    <property type="evidence" value="ECO:0007669"/>
    <property type="project" value="InterPro"/>
</dbReference>
<reference evidence="9" key="2">
    <citation type="submission" date="2012-06" db="EMBL/GenBank/DDBJ databases">
        <title>Comparative genomic analyses of Aspergillus oryzae 3.042 and A. oryzae RIB40 for soy-sauce fermentation.</title>
        <authorList>
            <person name="Zhao G."/>
            <person name="Hou L."/>
            <person name="Wang C."/>
            <person name="Cao X."/>
        </authorList>
    </citation>
    <scope>NUCLEOTIDE SEQUENCE [LARGE SCALE GENOMIC DNA]</scope>
    <source>
        <strain evidence="9">3.042</strain>
    </source>
</reference>
<evidence type="ECO:0000313" key="8">
    <source>
        <dbReference type="EMBL" id="EIT83027.1"/>
    </source>
</evidence>
<evidence type="ECO:0000256" key="6">
    <source>
        <dbReference type="SAM" id="MobiDB-lite"/>
    </source>
</evidence>
<dbReference type="GO" id="GO:0005634">
    <property type="term" value="C:nucleus"/>
    <property type="evidence" value="ECO:0007669"/>
    <property type="project" value="UniProtKB-SubCell"/>
</dbReference>
<feature type="region of interest" description="Disordered" evidence="6">
    <location>
        <begin position="1"/>
        <end position="81"/>
    </location>
</feature>
<dbReference type="GO" id="GO:0006351">
    <property type="term" value="P:DNA-templated transcription"/>
    <property type="evidence" value="ECO:0007669"/>
    <property type="project" value="InterPro"/>
</dbReference>
<dbReference type="EMBL" id="AKHY01000039">
    <property type="protein sequence ID" value="EIT83027.1"/>
    <property type="molecule type" value="Genomic_DNA"/>
</dbReference>
<feature type="compositionally biased region" description="Polar residues" evidence="6">
    <location>
        <begin position="1"/>
        <end position="10"/>
    </location>
</feature>
<comment type="subcellular location">
    <subcellularLocation>
        <location evidence="1">Nucleus</location>
    </subcellularLocation>
</comment>
<evidence type="ECO:0000256" key="1">
    <source>
        <dbReference type="ARBA" id="ARBA00004123"/>
    </source>
</evidence>
<comment type="caution">
    <text evidence="8">The sequence shown here is derived from an EMBL/GenBank/DDBJ whole genome shotgun (WGS) entry which is preliminary data.</text>
</comment>
<gene>
    <name evidence="8" type="ORF">Ao3042_11740</name>
</gene>
<reference evidence="8 9" key="1">
    <citation type="journal article" date="2012" name="Eukaryot. Cell">
        <title>Draft genome sequence of Aspergillus oryzae strain 3.042.</title>
        <authorList>
            <person name="Zhao G."/>
            <person name="Yao Y."/>
            <person name="Qi W."/>
            <person name="Wang C."/>
            <person name="Hou L."/>
            <person name="Zeng B."/>
            <person name="Cao X."/>
        </authorList>
    </citation>
    <scope>NUCLEOTIDE SEQUENCE [LARGE SCALE GENOMIC DNA]</scope>
    <source>
        <strain evidence="8 9">3.042</strain>
    </source>
</reference>
<dbReference type="OrthoDB" id="4456959at2759"/>
<keyword evidence="4" id="KW-0804">Transcription</keyword>
<dbReference type="HOGENOM" id="CLU_589218_0_0_1"/>
<name>I8AC59_ASPO3</name>
<evidence type="ECO:0000256" key="2">
    <source>
        <dbReference type="ARBA" id="ARBA00022723"/>
    </source>
</evidence>
<dbReference type="GO" id="GO:0008270">
    <property type="term" value="F:zinc ion binding"/>
    <property type="evidence" value="ECO:0007669"/>
    <property type="project" value="InterPro"/>
</dbReference>
<accession>I8AC59</accession>
<keyword evidence="2" id="KW-0479">Metal-binding</keyword>
<keyword evidence="5" id="KW-0539">Nucleus</keyword>
<keyword evidence="3" id="KW-0805">Transcription regulation</keyword>